<evidence type="ECO:0008006" key="5">
    <source>
        <dbReference type="Google" id="ProtNLM"/>
    </source>
</evidence>
<dbReference type="Proteomes" id="UP000662747">
    <property type="component" value="Chromosome"/>
</dbReference>
<evidence type="ECO:0000256" key="1">
    <source>
        <dbReference type="ARBA" id="ARBA00009820"/>
    </source>
</evidence>
<keyword evidence="2" id="KW-0732">Signal</keyword>
<evidence type="ECO:0000313" key="4">
    <source>
        <dbReference type="Proteomes" id="UP000662747"/>
    </source>
</evidence>
<dbReference type="PANTHER" id="PTHR36842:SF1">
    <property type="entry name" value="PROTEIN TOLB"/>
    <property type="match status" value="1"/>
</dbReference>
<accession>A0ABX7P465</accession>
<reference evidence="3 4" key="1">
    <citation type="submission" date="2021-02" db="EMBL/GenBank/DDBJ databases">
        <title>De Novo genome assembly of isolated myxobacteria.</title>
        <authorList>
            <person name="Stevens D.C."/>
        </authorList>
    </citation>
    <scope>NUCLEOTIDE SEQUENCE [LARGE SCALE GENOMIC DNA]</scope>
    <source>
        <strain evidence="4">SCPEA02</strain>
    </source>
</reference>
<feature type="chain" id="PRO_5046956071" description="Cell surface protein" evidence="2">
    <location>
        <begin position="23"/>
        <end position="541"/>
    </location>
</feature>
<gene>
    <name evidence="3" type="ORF">JY651_10000</name>
</gene>
<keyword evidence="4" id="KW-1185">Reference proteome</keyword>
<dbReference type="Pfam" id="PF07676">
    <property type="entry name" value="PD40"/>
    <property type="match status" value="1"/>
</dbReference>
<dbReference type="SUPFAM" id="SSF69304">
    <property type="entry name" value="Tricorn protease N-terminal domain"/>
    <property type="match status" value="1"/>
</dbReference>
<name>A0ABX7P465_9BACT</name>
<dbReference type="InterPro" id="IPR011042">
    <property type="entry name" value="6-blade_b-propeller_TolB-like"/>
</dbReference>
<protein>
    <recommendedName>
        <fullName evidence="5">Cell surface protein</fullName>
    </recommendedName>
</protein>
<proteinExistence type="inferred from homology"/>
<dbReference type="PANTHER" id="PTHR36842">
    <property type="entry name" value="PROTEIN TOLB HOMOLOG"/>
    <property type="match status" value="1"/>
</dbReference>
<comment type="similarity">
    <text evidence="1">Belongs to the TolB family.</text>
</comment>
<sequence>MLRTLALVSSLLPLLAPSLALAQMEARTVSGTKKVVNDGPGDQMDPHVSGALVAYTSEVRGTSEIRYHDLVTDSDVAIPNNGAFDFVSDVSGDTVVFTRVGASSAIYTFSVGTDGPPVELAPEEGSSRRSAVIGGRTVAWQDFGFTGNTLQPEIAAYDLNTGTLRRLTNDALQDRSPAVAPDGKTVVWAKCDAQGLGCDIWEARWNGTDFTTDALTGTEGEESQPDTNGEVVVYASTRTVDGVTDRDIYWKPVGGGAEQRLALPGTDANPSISGSLVAFERKAPGKSDFDIVLYDLKTQTLYQLTSGTENESLNDLSMSADGTVRVVWTAPANGDFNVHAFTFKLELPCRPIEEVDRLPIDVCVAPLDWPLLTTLELTRTTGASNGSEQAFAGSGVGVICVENGFNGTPATSGWVWLNGHEKVTPDQFNPDVTLIAKGMVMATDGNNTLTSLISGKPGSAFRVRVYGMPPVCEAASGTVSAMTFDADGAVRGEGPIHSGCSAGGGSLALVGLMLTAVWLMGPRRVLVVARRKELRRGGRAL</sequence>
<feature type="signal peptide" evidence="2">
    <location>
        <begin position="1"/>
        <end position="22"/>
    </location>
</feature>
<organism evidence="3 4">
    <name type="scientific">Pyxidicoccus parkwayensis</name>
    <dbReference type="NCBI Taxonomy" id="2813578"/>
    <lineage>
        <taxon>Bacteria</taxon>
        <taxon>Pseudomonadati</taxon>
        <taxon>Myxococcota</taxon>
        <taxon>Myxococcia</taxon>
        <taxon>Myxococcales</taxon>
        <taxon>Cystobacterineae</taxon>
        <taxon>Myxococcaceae</taxon>
        <taxon>Pyxidicoccus</taxon>
    </lineage>
</organism>
<evidence type="ECO:0000256" key="2">
    <source>
        <dbReference type="SAM" id="SignalP"/>
    </source>
</evidence>
<dbReference type="RefSeq" id="WP_206726787.1">
    <property type="nucleotide sequence ID" value="NZ_CP071090.1"/>
</dbReference>
<dbReference type="EMBL" id="CP071090">
    <property type="protein sequence ID" value="QSQ25231.1"/>
    <property type="molecule type" value="Genomic_DNA"/>
</dbReference>
<dbReference type="Gene3D" id="2.120.10.30">
    <property type="entry name" value="TolB, C-terminal domain"/>
    <property type="match status" value="2"/>
</dbReference>
<dbReference type="InterPro" id="IPR011659">
    <property type="entry name" value="WD40"/>
</dbReference>
<evidence type="ECO:0000313" key="3">
    <source>
        <dbReference type="EMBL" id="QSQ25231.1"/>
    </source>
</evidence>